<reference evidence="3" key="1">
    <citation type="submission" date="2015-08" db="EMBL/GenBank/DDBJ databases">
        <authorList>
            <person name="Varghese N."/>
        </authorList>
    </citation>
    <scope>NUCLEOTIDE SEQUENCE [LARGE SCALE GENOMIC DNA]</scope>
    <source>
        <strain evidence="3">JCM 18476</strain>
    </source>
</reference>
<keyword evidence="1" id="KW-1133">Transmembrane helix</keyword>
<dbReference type="EMBL" id="CYHG01000003">
    <property type="protein sequence ID" value="CUB03511.1"/>
    <property type="molecule type" value="Genomic_DNA"/>
</dbReference>
<dbReference type="OrthoDB" id="8942869at2"/>
<gene>
    <name evidence="2" type="ORF">Ga0061065_103362</name>
</gene>
<name>A0A0K6IKA3_9GAMM</name>
<evidence type="ECO:0000313" key="2">
    <source>
        <dbReference type="EMBL" id="CUB03511.1"/>
    </source>
</evidence>
<keyword evidence="1" id="KW-0812">Transmembrane</keyword>
<dbReference type="InterPro" id="IPR008407">
    <property type="entry name" value="Brnchd-chn_aa_trnsp_AzlD"/>
</dbReference>
<feature type="transmembrane region" description="Helical" evidence="1">
    <location>
        <begin position="40"/>
        <end position="58"/>
    </location>
</feature>
<protein>
    <submittedName>
        <fullName evidence="2">Branched-chain amino acid transport protein</fullName>
    </submittedName>
</protein>
<feature type="transmembrane region" description="Helical" evidence="1">
    <location>
        <begin position="64"/>
        <end position="83"/>
    </location>
</feature>
<evidence type="ECO:0000256" key="1">
    <source>
        <dbReference type="SAM" id="Phobius"/>
    </source>
</evidence>
<sequence length="109" mass="11936">MTTVELVLIIVGMFLVTYGIRVVLFASAHKAEIPEWLDKALKFVPISVLTAIIAPMALTNSEGLALSFMNPWFVGALTSLLIGLVFKRQLLTICVGVLVFFLMKLLLVA</sequence>
<feature type="transmembrane region" description="Helical" evidence="1">
    <location>
        <begin position="90"/>
        <end position="108"/>
    </location>
</feature>
<dbReference type="Proteomes" id="UP000182769">
    <property type="component" value="Unassembled WGS sequence"/>
</dbReference>
<dbReference type="Pfam" id="PF05437">
    <property type="entry name" value="AzlD"/>
    <property type="match status" value="1"/>
</dbReference>
<dbReference type="STRING" id="1137284.GCA_001418205_01362"/>
<feature type="transmembrane region" description="Helical" evidence="1">
    <location>
        <begin position="6"/>
        <end position="28"/>
    </location>
</feature>
<keyword evidence="1" id="KW-0472">Membrane</keyword>
<keyword evidence="3" id="KW-1185">Reference proteome</keyword>
<dbReference type="RefSeq" id="WP_055462463.1">
    <property type="nucleotide sequence ID" value="NZ_CYHG01000003.1"/>
</dbReference>
<evidence type="ECO:0000313" key="3">
    <source>
        <dbReference type="Proteomes" id="UP000182769"/>
    </source>
</evidence>
<accession>A0A0K6IKA3</accession>
<proteinExistence type="predicted"/>
<organism evidence="2 3">
    <name type="scientific">Marinomonas fungiae</name>
    <dbReference type="NCBI Taxonomy" id="1137284"/>
    <lineage>
        <taxon>Bacteria</taxon>
        <taxon>Pseudomonadati</taxon>
        <taxon>Pseudomonadota</taxon>
        <taxon>Gammaproteobacteria</taxon>
        <taxon>Oceanospirillales</taxon>
        <taxon>Oceanospirillaceae</taxon>
        <taxon>Marinomonas</taxon>
    </lineage>
</organism>
<dbReference type="AlphaFoldDB" id="A0A0K6IKA3"/>